<dbReference type="PANTHER" id="PTHR18937:SF172">
    <property type="entry name" value="STRUCTURAL MAINTENANCE OF CHROMOSOMES PROTEIN"/>
    <property type="match status" value="1"/>
</dbReference>
<feature type="coiled-coil region" evidence="9">
    <location>
        <begin position="837"/>
        <end position="871"/>
    </location>
</feature>
<dbReference type="Gene3D" id="3.40.50.300">
    <property type="entry name" value="P-loop containing nucleotide triphosphate hydrolases"/>
    <property type="match status" value="2"/>
</dbReference>
<evidence type="ECO:0000256" key="8">
    <source>
        <dbReference type="PIRNR" id="PIRNR005719"/>
    </source>
</evidence>
<feature type="coiled-coil region" evidence="9">
    <location>
        <begin position="903"/>
        <end position="930"/>
    </location>
</feature>
<feature type="compositionally biased region" description="Polar residues" evidence="10">
    <location>
        <begin position="19"/>
        <end position="39"/>
    </location>
</feature>
<proteinExistence type="inferred from homology"/>
<dbReference type="EMBL" id="JBEVYD010000004">
    <property type="protein sequence ID" value="KAL3233484.1"/>
    <property type="molecule type" value="Genomic_DNA"/>
</dbReference>
<feature type="domain" description="SMC hinge" evidence="11">
    <location>
        <begin position="665"/>
        <end position="778"/>
    </location>
</feature>
<dbReference type="PIRSF" id="PIRSF005719">
    <property type="entry name" value="SMC"/>
    <property type="match status" value="1"/>
</dbReference>
<gene>
    <name evidence="12" type="ORF">RNJ44_03524</name>
</gene>
<organism evidence="12 13">
    <name type="scientific">Nakaseomyces bracarensis</name>
    <dbReference type="NCBI Taxonomy" id="273131"/>
    <lineage>
        <taxon>Eukaryota</taxon>
        <taxon>Fungi</taxon>
        <taxon>Dikarya</taxon>
        <taxon>Ascomycota</taxon>
        <taxon>Saccharomycotina</taxon>
        <taxon>Saccharomycetes</taxon>
        <taxon>Saccharomycetales</taxon>
        <taxon>Saccharomycetaceae</taxon>
        <taxon>Nakaseomyces</taxon>
    </lineage>
</organism>
<reference evidence="12 13" key="1">
    <citation type="submission" date="2024-05" db="EMBL/GenBank/DDBJ databases">
        <title>Long read based assembly of the Candida bracarensis genome reveals expanded adhesin content.</title>
        <authorList>
            <person name="Marcet-Houben M."/>
            <person name="Ksiezopolska E."/>
            <person name="Gabaldon T."/>
        </authorList>
    </citation>
    <scope>NUCLEOTIDE SEQUENCE [LARGE SCALE GENOMIC DNA]</scope>
    <source>
        <strain evidence="12 13">CBM6</strain>
    </source>
</reference>
<dbReference type="InterPro" id="IPR024704">
    <property type="entry name" value="SMC"/>
</dbReference>
<name>A0ABR4NXB9_9SACH</name>
<dbReference type="Proteomes" id="UP001623330">
    <property type="component" value="Unassembled WGS sequence"/>
</dbReference>
<keyword evidence="13" id="KW-1185">Reference proteome</keyword>
<accession>A0ABR4NXB9</accession>
<evidence type="ECO:0000256" key="10">
    <source>
        <dbReference type="SAM" id="MobiDB-lite"/>
    </source>
</evidence>
<keyword evidence="4" id="KW-0067">ATP-binding</keyword>
<keyword evidence="3" id="KW-0547">Nucleotide-binding</keyword>
<comment type="similarity">
    <text evidence="2">Belongs to the SMC family. SMC4 subfamily.</text>
</comment>
<keyword evidence="7 8" id="KW-0539">Nucleus</keyword>
<evidence type="ECO:0000256" key="3">
    <source>
        <dbReference type="ARBA" id="ARBA00022741"/>
    </source>
</evidence>
<feature type="coiled-coil region" evidence="9">
    <location>
        <begin position="280"/>
        <end position="339"/>
    </location>
</feature>
<protein>
    <recommendedName>
        <fullName evidence="8">Structural maintenance of chromosomes protein</fullName>
    </recommendedName>
</protein>
<feature type="coiled-coil region" evidence="9">
    <location>
        <begin position="1218"/>
        <end position="1255"/>
    </location>
</feature>
<evidence type="ECO:0000313" key="12">
    <source>
        <dbReference type="EMBL" id="KAL3233484.1"/>
    </source>
</evidence>
<evidence type="ECO:0000256" key="2">
    <source>
        <dbReference type="ARBA" id="ARBA00006005"/>
    </source>
</evidence>
<evidence type="ECO:0000256" key="6">
    <source>
        <dbReference type="ARBA" id="ARBA00023067"/>
    </source>
</evidence>
<dbReference type="PANTHER" id="PTHR18937">
    <property type="entry name" value="STRUCTURAL MAINTENANCE OF CHROMOSOMES SMC FAMILY MEMBER"/>
    <property type="match status" value="1"/>
</dbReference>
<evidence type="ECO:0000256" key="9">
    <source>
        <dbReference type="SAM" id="Coils"/>
    </source>
</evidence>
<dbReference type="InterPro" id="IPR036277">
    <property type="entry name" value="SMC_hinge_sf"/>
</dbReference>
<dbReference type="SUPFAM" id="SSF52540">
    <property type="entry name" value="P-loop containing nucleoside triphosphate hydrolases"/>
    <property type="match status" value="2"/>
</dbReference>
<feature type="coiled-coil region" evidence="9">
    <location>
        <begin position="974"/>
        <end position="1064"/>
    </location>
</feature>
<dbReference type="InterPro" id="IPR027417">
    <property type="entry name" value="P-loop_NTPase"/>
</dbReference>
<evidence type="ECO:0000259" key="11">
    <source>
        <dbReference type="SMART" id="SM00968"/>
    </source>
</evidence>
<feature type="coiled-coil region" evidence="9">
    <location>
        <begin position="421"/>
        <end position="634"/>
    </location>
</feature>
<comment type="caution">
    <text evidence="12">The sequence shown here is derived from an EMBL/GenBank/DDBJ whole genome shotgun (WGS) entry which is preliminary data.</text>
</comment>
<evidence type="ECO:0000256" key="5">
    <source>
        <dbReference type="ARBA" id="ARBA00023054"/>
    </source>
</evidence>
<dbReference type="Pfam" id="PF06470">
    <property type="entry name" value="SMC_hinge"/>
    <property type="match status" value="1"/>
</dbReference>
<dbReference type="InterPro" id="IPR003395">
    <property type="entry name" value="RecF/RecN/SMC_N"/>
</dbReference>
<feature type="compositionally biased region" description="Basic and acidic residues" evidence="10">
    <location>
        <begin position="72"/>
        <end position="84"/>
    </location>
</feature>
<keyword evidence="5 9" id="KW-0175">Coiled coil</keyword>
<evidence type="ECO:0000256" key="7">
    <source>
        <dbReference type="ARBA" id="ARBA00023242"/>
    </source>
</evidence>
<keyword evidence="6" id="KW-0226">DNA condensation</keyword>
<feature type="compositionally biased region" description="Polar residues" evidence="10">
    <location>
        <begin position="47"/>
        <end position="64"/>
    </location>
</feature>
<evidence type="ECO:0000256" key="4">
    <source>
        <dbReference type="ARBA" id="ARBA00022840"/>
    </source>
</evidence>
<dbReference type="SMART" id="SM00968">
    <property type="entry name" value="SMC_hinge"/>
    <property type="match status" value="1"/>
</dbReference>
<evidence type="ECO:0000313" key="13">
    <source>
        <dbReference type="Proteomes" id="UP001623330"/>
    </source>
</evidence>
<dbReference type="Gene3D" id="3.30.70.1620">
    <property type="match status" value="1"/>
</dbReference>
<dbReference type="SUPFAM" id="SSF75553">
    <property type="entry name" value="Smc hinge domain"/>
    <property type="match status" value="1"/>
</dbReference>
<comment type="subcellular location">
    <subcellularLocation>
        <location evidence="1 8">Nucleus</location>
    </subcellularLocation>
</comment>
<evidence type="ECO:0000256" key="1">
    <source>
        <dbReference type="ARBA" id="ARBA00004123"/>
    </source>
</evidence>
<feature type="compositionally biased region" description="Basic residues" evidence="10">
    <location>
        <begin position="1"/>
        <end position="10"/>
    </location>
</feature>
<dbReference type="Pfam" id="PF02463">
    <property type="entry name" value="SMC_N"/>
    <property type="match status" value="1"/>
</dbReference>
<feature type="region of interest" description="Disordered" evidence="10">
    <location>
        <begin position="1"/>
        <end position="100"/>
    </location>
</feature>
<sequence>MSGKPLSKRQKVTDDGTEDNLTITPTGNNNRVDSPNNTRTPRKLLGSTENRFFSQPVTGSSNLVIPTLLPPEIDKPSSRGREFKSYSQSPPRSPGRSPTRRLKLIELSPVKNSRIELQKLYDSKKLELKKERLFIHQLVLQDFKSYAGRQVVGPFHTSFSAVVGPNGSGKSNVIDSMLFVFGFRASKMRQDRLSDLIHKSEMFPDLKSCSVEVHFKWAIDQNDANAIIDEEKGDLVITRKAFKNNASKYYINNKESNYTEVTTLLRKEGIDLDHKRFLILQGEVENISQMKAKAEKENDDGLLEYLEDIIGTSKYKEELEKLSIEIEALNDLCLEKENRFNIVDREKESLESGKESALDFLSKEKQLVLEKSKLYQLQLSQHNLKLTNTLEKKTELSGKLADQNEQFEKTSNQIFVINGTIDSLKSELKTITVEEKTLQTKRRKLETQKVGTEELINDLNKKKDENNNKADELNQAIKTNTNEIEKLAIQQEELSCELEEISKQYGLEKQKLEDIKLKLREKTEKYSNEITNHEKELMPWNTQLQQKKKEIKVVESEISMVQENRNKILDEIEVLRKDINEAEENCKITEEKITSLRDQKSKTIKEINIGESECEKAQQSLGIIKQKVESLRQKALEMRSSLSVTENKNKVLAALTRMQKSGRLDGFHGRLGDLAIIDEKYDIAISTACPRLDDLVVETVETGQKCIEYLRKNNLGYARFILLDKLRQFNLKNIYTPENVPRLFDLIKVKDPKFLNAFYSVLRDTLVSENMAQANRVAYGKQRFRVVTLDGKLIDISGTMTGGGKTVSRGLMKLKNANNLSDTFYSSEEVAAVENELHNKDKHYKNALEAYHEMEEELRRLKDRNPEIDIEITKREMDIDTMQNDISIRKRSLKELIEKQTNNSKNDDAVEILESKLDSLKAEYKTIEGQTKATKIKIVELKNKIMEIGGEELQNQNNLVSDISRKIEDNTKLLKKTKSQKLKKESLMRKLKKEVEEIIKESENRSINLERSKNEFEKINSELQDIVNEITEITSLKSVKEEQLEQVEQEKNSIEAEQNSNKAASVDIKNKLEKICSLEEHIKRDIDKVNQKMCSLEIRNVTQLLSSIEENDNESISTEQNNHAPIISNPDEIMEDKDTIIAATSDRKMDNNISKEDTRNNDEKYDKMDIDLQDTFIAPGIPRLSPQSLQSLDIEQLEINIGQLEDFVSNSNANIDILEEYALRLLEYKKRKSELNDVVKERDAVKDKLESLKARRYNEFMEGFNIISMTLKEMYQMITLGGNAELELVDSLDPFSEGVTFSVMPPKKSWRNISNLSGGEKTLSSLALVFALHKYKPTPLYVMDEIDAALDFRNVSIVANYIKERTKNAQFIVISLRNNMFELAKQLVGIYKRENKTQSAAVVNRELLVSE</sequence>
<dbReference type="InterPro" id="IPR010935">
    <property type="entry name" value="SMC_hinge"/>
</dbReference>
<feature type="compositionally biased region" description="Low complexity" evidence="10">
    <location>
        <begin position="87"/>
        <end position="97"/>
    </location>
</feature>
<dbReference type="Gene3D" id="1.20.1060.20">
    <property type="match status" value="1"/>
</dbReference>